<dbReference type="eggNOG" id="ENOG502R6JX">
    <property type="taxonomic scope" value="Eukaryota"/>
</dbReference>
<dbReference type="RefSeq" id="XP_007839218.1">
    <property type="nucleotide sequence ID" value="XM_007841027.1"/>
</dbReference>
<reference evidence="3" key="1">
    <citation type="journal article" date="2015" name="BMC Genomics">
        <title>Genomic and transcriptomic analysis of the endophytic fungus Pestalotiopsis fici reveals its lifestyle and high potential for synthesis of natural products.</title>
        <authorList>
            <person name="Wang X."/>
            <person name="Zhang X."/>
            <person name="Liu L."/>
            <person name="Xiang M."/>
            <person name="Wang W."/>
            <person name="Sun X."/>
            <person name="Che Y."/>
            <person name="Guo L."/>
            <person name="Liu G."/>
            <person name="Guo L."/>
            <person name="Wang C."/>
            <person name="Yin W.B."/>
            <person name="Stadler M."/>
            <person name="Zhang X."/>
            <person name="Liu X."/>
        </authorList>
    </citation>
    <scope>NUCLEOTIDE SEQUENCE [LARGE SCALE GENOMIC DNA]</scope>
    <source>
        <strain evidence="3">W106-1 / CGMCC3.15140</strain>
    </source>
</reference>
<dbReference type="InParanoid" id="W3WQS2"/>
<organism evidence="2 3">
    <name type="scientific">Pestalotiopsis fici (strain W106-1 / CGMCC3.15140)</name>
    <dbReference type="NCBI Taxonomy" id="1229662"/>
    <lineage>
        <taxon>Eukaryota</taxon>
        <taxon>Fungi</taxon>
        <taxon>Dikarya</taxon>
        <taxon>Ascomycota</taxon>
        <taxon>Pezizomycotina</taxon>
        <taxon>Sordariomycetes</taxon>
        <taxon>Xylariomycetidae</taxon>
        <taxon>Amphisphaeriales</taxon>
        <taxon>Sporocadaceae</taxon>
        <taxon>Pestalotiopsis</taxon>
    </lineage>
</organism>
<accession>W3WQS2</accession>
<dbReference type="OrthoDB" id="420564at2759"/>
<dbReference type="KEGG" id="pfy:PFICI_12446"/>
<evidence type="ECO:0000313" key="3">
    <source>
        <dbReference type="Proteomes" id="UP000030651"/>
    </source>
</evidence>
<dbReference type="AlphaFoldDB" id="W3WQS2"/>
<name>W3WQS2_PESFW</name>
<keyword evidence="3" id="KW-1185">Reference proteome</keyword>
<dbReference type="PANTHER" id="PTHR35179">
    <property type="entry name" value="PROTEIN CBG02620"/>
    <property type="match status" value="1"/>
</dbReference>
<feature type="compositionally biased region" description="Polar residues" evidence="1">
    <location>
        <begin position="284"/>
        <end position="294"/>
    </location>
</feature>
<dbReference type="EMBL" id="KI912118">
    <property type="protein sequence ID" value="ETS75502.1"/>
    <property type="molecule type" value="Genomic_DNA"/>
</dbReference>
<dbReference type="PANTHER" id="PTHR35179:SF1">
    <property type="entry name" value="INTEGRAL MEMBRANE PROTEIN"/>
    <property type="match status" value="1"/>
</dbReference>
<sequence>MCKAKVAVAGTEESVQASVPVQIAPSPKPTPMLGKRNWLRRGTGASILSVSFTSLALSGDELRVSSSGGCELLCSYNWIDRPRPTIYVPGGAPTFKEVSVPMTLDKDSGIQYIDQNAARLPRYPFEVVFDALQVMNPHATFNKIDILVNRNSLRRLLEFCRGRGVDSFRLNLFVVDSTLIIERCTKSATQMIHGSQDSGYGRSFEHAVTATHADLQGSMGHHCVLNYNLGALKCAVRFEVDACVVPAGVDPETQVQGTTDSFGHDDVNSLVRDFQIVGLKNKRTSGQSTGSTQVIRRGPGTSPNHMAEIKANAKPPGQSMPQMWFGRTPHLIRGRHDKATFTEVSVDNISLDFEVWENQSRNQEALQKMVGLISRLREIVQATPERACVAVCERSLGPSALEIFHSTGRRKPLPDHLVEKFWTSEN</sequence>
<dbReference type="STRING" id="1229662.W3WQS2"/>
<gene>
    <name evidence="2" type="ORF">PFICI_12446</name>
</gene>
<proteinExistence type="predicted"/>
<feature type="region of interest" description="Disordered" evidence="1">
    <location>
        <begin position="283"/>
        <end position="303"/>
    </location>
</feature>
<dbReference type="OMA" id="LWFSQTP"/>
<dbReference type="Proteomes" id="UP000030651">
    <property type="component" value="Unassembled WGS sequence"/>
</dbReference>
<protein>
    <submittedName>
        <fullName evidence="2">Uncharacterized protein</fullName>
    </submittedName>
</protein>
<dbReference type="HOGENOM" id="CLU_030046_0_0_1"/>
<dbReference type="GeneID" id="19277459"/>
<evidence type="ECO:0000256" key="1">
    <source>
        <dbReference type="SAM" id="MobiDB-lite"/>
    </source>
</evidence>
<evidence type="ECO:0000313" key="2">
    <source>
        <dbReference type="EMBL" id="ETS75502.1"/>
    </source>
</evidence>